<dbReference type="OrthoDB" id="160405at2759"/>
<keyword evidence="2" id="KW-0256">Endoplasmic reticulum</keyword>
<feature type="transmembrane region" description="Helical" evidence="7">
    <location>
        <begin position="47"/>
        <end position="74"/>
    </location>
</feature>
<evidence type="ECO:0000256" key="2">
    <source>
        <dbReference type="ARBA" id="ARBA00022824"/>
    </source>
</evidence>
<dbReference type="InterPro" id="IPR019013">
    <property type="entry name" value="Vma21"/>
</dbReference>
<evidence type="ECO:0000256" key="1">
    <source>
        <dbReference type="ARBA" id="ARBA00022692"/>
    </source>
</evidence>
<evidence type="ECO:0000256" key="3">
    <source>
        <dbReference type="ARBA" id="ARBA00022989"/>
    </source>
</evidence>
<reference evidence="8 9" key="1">
    <citation type="journal article" date="2015" name="Genome Biol. Evol.">
        <title>Phylogenomic analyses indicate that early fungi evolved digesting cell walls of algal ancestors of land plants.</title>
        <authorList>
            <person name="Chang Y."/>
            <person name="Wang S."/>
            <person name="Sekimoto S."/>
            <person name="Aerts A.L."/>
            <person name="Choi C."/>
            <person name="Clum A."/>
            <person name="LaButti K.M."/>
            <person name="Lindquist E.A."/>
            <person name="Yee Ngan C."/>
            <person name="Ohm R.A."/>
            <person name="Salamov A.A."/>
            <person name="Grigoriev I.V."/>
            <person name="Spatafora J.W."/>
            <person name="Berbee M.L."/>
        </authorList>
    </citation>
    <scope>NUCLEOTIDE SEQUENCE [LARGE SCALE GENOMIC DNA]</scope>
    <source>
        <strain evidence="8 9">NRRL 28638</strain>
    </source>
</reference>
<keyword evidence="3 7" id="KW-1133">Transmembrane helix</keyword>
<dbReference type="EMBL" id="KQ964431">
    <property type="protein sequence ID" value="KXN73807.1"/>
    <property type="molecule type" value="Genomic_DNA"/>
</dbReference>
<dbReference type="AlphaFoldDB" id="A0A137PFN2"/>
<dbReference type="OMA" id="ITAIWED"/>
<keyword evidence="1 7" id="KW-0812">Transmembrane</keyword>
<dbReference type="GO" id="GO:0070072">
    <property type="term" value="P:vacuolar proton-transporting V-type ATPase complex assembly"/>
    <property type="evidence" value="ECO:0007669"/>
    <property type="project" value="InterPro"/>
</dbReference>
<evidence type="ECO:0000313" key="8">
    <source>
        <dbReference type="EMBL" id="KXN73807.1"/>
    </source>
</evidence>
<protein>
    <recommendedName>
        <fullName evidence="10">Vacuolar ATPase assembly integral membrane protein VMA21</fullName>
    </recommendedName>
</protein>
<keyword evidence="9" id="KW-1185">Reference proteome</keyword>
<evidence type="ECO:0000256" key="4">
    <source>
        <dbReference type="ARBA" id="ARBA00023136"/>
    </source>
</evidence>
<dbReference type="Proteomes" id="UP000070444">
    <property type="component" value="Unassembled WGS sequence"/>
</dbReference>
<feature type="transmembrane region" description="Helical" evidence="7">
    <location>
        <begin position="86"/>
        <end position="108"/>
    </location>
</feature>
<keyword evidence="4 7" id="KW-0472">Membrane</keyword>
<proteinExistence type="predicted"/>
<evidence type="ECO:0008006" key="10">
    <source>
        <dbReference type="Google" id="ProtNLM"/>
    </source>
</evidence>
<dbReference type="Pfam" id="PF09446">
    <property type="entry name" value="VMA21"/>
    <property type="match status" value="1"/>
</dbReference>
<name>A0A137PFN2_CONC2</name>
<sequence length="124" mass="13690">MVKNRKNKEANSNTSRPKDEAEVKQIPNTRSEFIKKELDKPKPPKNVVVPVPVIVKILVFSLALIFLPIGSYFYTLDRYFNGNSTYSALLAAGVANVIAIGYVIAAVIEDQSSESSSTESKKNK</sequence>
<evidence type="ECO:0000313" key="9">
    <source>
        <dbReference type="Proteomes" id="UP000070444"/>
    </source>
</evidence>
<evidence type="ECO:0000256" key="7">
    <source>
        <dbReference type="SAM" id="Phobius"/>
    </source>
</evidence>
<gene>
    <name evidence="8" type="ORF">CONCODRAFT_77185</name>
</gene>
<keyword evidence="5" id="KW-0968">Cytoplasmic vesicle</keyword>
<dbReference type="STRING" id="796925.A0A137PFN2"/>
<evidence type="ECO:0000256" key="6">
    <source>
        <dbReference type="SAM" id="MobiDB-lite"/>
    </source>
</evidence>
<accession>A0A137PFN2</accession>
<evidence type="ECO:0000256" key="5">
    <source>
        <dbReference type="ARBA" id="ARBA00023329"/>
    </source>
</evidence>
<feature type="region of interest" description="Disordered" evidence="6">
    <location>
        <begin position="1"/>
        <end position="37"/>
    </location>
</feature>
<organism evidence="8 9">
    <name type="scientific">Conidiobolus coronatus (strain ATCC 28846 / CBS 209.66 / NRRL 28638)</name>
    <name type="common">Delacroixia coronata</name>
    <dbReference type="NCBI Taxonomy" id="796925"/>
    <lineage>
        <taxon>Eukaryota</taxon>
        <taxon>Fungi</taxon>
        <taxon>Fungi incertae sedis</taxon>
        <taxon>Zoopagomycota</taxon>
        <taxon>Entomophthoromycotina</taxon>
        <taxon>Entomophthoromycetes</taxon>
        <taxon>Entomophthorales</taxon>
        <taxon>Ancylistaceae</taxon>
        <taxon>Conidiobolus</taxon>
    </lineage>
</organism>
<dbReference type="GO" id="GO:0031410">
    <property type="term" value="C:cytoplasmic vesicle"/>
    <property type="evidence" value="ECO:0007669"/>
    <property type="project" value="UniProtKB-KW"/>
</dbReference>